<gene>
    <name evidence="3" type="ORF">N7603_00790</name>
</gene>
<accession>A0ABT2PX17</accession>
<dbReference type="EMBL" id="JAOEGN010000001">
    <property type="protein sequence ID" value="MCU0104198.1"/>
    <property type="molecule type" value="Genomic_DNA"/>
</dbReference>
<reference evidence="4" key="1">
    <citation type="submission" date="2023-07" db="EMBL/GenBank/DDBJ databases">
        <title>Novel Mycoplasma species identified in domestic and wild animals.</title>
        <authorList>
            <person name="Volokhov D.V."/>
            <person name="Furtak V.A."/>
            <person name="Zagorodnyaya T.A."/>
        </authorList>
    </citation>
    <scope>NUCLEOTIDE SEQUENCE [LARGE SCALE GENOMIC DNA]</scope>
    <source>
        <strain evidence="4">92-19</strain>
    </source>
</reference>
<protein>
    <submittedName>
        <fullName evidence="3">HIT family protein</fullName>
    </submittedName>
</protein>
<dbReference type="CDD" id="cd01277">
    <property type="entry name" value="HINT_subgroup"/>
    <property type="match status" value="1"/>
</dbReference>
<dbReference type="PROSITE" id="PS51084">
    <property type="entry name" value="HIT_2"/>
    <property type="match status" value="1"/>
</dbReference>
<evidence type="ECO:0000313" key="4">
    <source>
        <dbReference type="Proteomes" id="UP001209076"/>
    </source>
</evidence>
<dbReference type="InterPro" id="IPR036265">
    <property type="entry name" value="HIT-like_sf"/>
</dbReference>
<evidence type="ECO:0000313" key="3">
    <source>
        <dbReference type="EMBL" id="MCU0104198.1"/>
    </source>
</evidence>
<dbReference type="SUPFAM" id="SSF54197">
    <property type="entry name" value="HIT-like"/>
    <property type="match status" value="1"/>
</dbReference>
<dbReference type="InterPro" id="IPR039384">
    <property type="entry name" value="HINT"/>
</dbReference>
<keyword evidence="4" id="KW-1185">Reference proteome</keyword>
<feature type="short sequence motif" description="Histidine triad motif" evidence="1">
    <location>
        <begin position="96"/>
        <end position="100"/>
    </location>
</feature>
<comment type="caution">
    <text evidence="3">The sequence shown here is derived from an EMBL/GenBank/DDBJ whole genome shotgun (WGS) entry which is preliminary data.</text>
</comment>
<feature type="domain" description="HIT" evidence="2">
    <location>
        <begin position="4"/>
        <end position="111"/>
    </location>
</feature>
<sequence>MDSIFTKIIKREIPAHIVYEDDLVIAFLDITQATKGHTLVVPKAQYETIFDMPEALSGKVFEVVTKVSKAVQKAFNPEGLNILSNNGSFASQSVFHFHVHIIPRYQGDDLTPMKMVNHVNELSKGDFEKRKEAIIASLS</sequence>
<dbReference type="Pfam" id="PF01230">
    <property type="entry name" value="HIT"/>
    <property type="match status" value="1"/>
</dbReference>
<evidence type="ECO:0000259" key="2">
    <source>
        <dbReference type="PROSITE" id="PS51084"/>
    </source>
</evidence>
<dbReference type="Gene3D" id="3.30.428.10">
    <property type="entry name" value="HIT-like"/>
    <property type="match status" value="1"/>
</dbReference>
<dbReference type="InterPro" id="IPR001310">
    <property type="entry name" value="Histidine_triad_HIT"/>
</dbReference>
<organism evidence="3 4">
    <name type="scientific">Paracholeplasma vituli</name>
    <dbReference type="NCBI Taxonomy" id="69473"/>
    <lineage>
        <taxon>Bacteria</taxon>
        <taxon>Bacillati</taxon>
        <taxon>Mycoplasmatota</taxon>
        <taxon>Mollicutes</taxon>
        <taxon>Acholeplasmatales</taxon>
        <taxon>Acholeplasmataceae</taxon>
        <taxon>Paracholeplasma</taxon>
    </lineage>
</organism>
<name>A0ABT2PX17_9MOLU</name>
<dbReference type="PANTHER" id="PTHR46648:SF1">
    <property type="entry name" value="ADENOSINE 5'-MONOPHOSPHORAMIDASE HNT1"/>
    <property type="match status" value="1"/>
</dbReference>
<dbReference type="PANTHER" id="PTHR46648">
    <property type="entry name" value="HIT FAMILY PROTEIN 1"/>
    <property type="match status" value="1"/>
</dbReference>
<dbReference type="PRINTS" id="PR00332">
    <property type="entry name" value="HISTRIAD"/>
</dbReference>
<dbReference type="PROSITE" id="PS00892">
    <property type="entry name" value="HIT_1"/>
    <property type="match status" value="1"/>
</dbReference>
<dbReference type="InterPro" id="IPR019808">
    <property type="entry name" value="Histidine_triad_CS"/>
</dbReference>
<evidence type="ECO:0000256" key="1">
    <source>
        <dbReference type="PROSITE-ProRule" id="PRU00464"/>
    </source>
</evidence>
<proteinExistence type="predicted"/>
<dbReference type="InterPro" id="IPR011146">
    <property type="entry name" value="HIT-like"/>
</dbReference>
<dbReference type="Proteomes" id="UP001209076">
    <property type="component" value="Unassembled WGS sequence"/>
</dbReference>
<dbReference type="RefSeq" id="WP_262095413.1">
    <property type="nucleotide sequence ID" value="NZ_JAOEGN010000001.1"/>
</dbReference>